<feature type="coiled-coil region" evidence="1">
    <location>
        <begin position="276"/>
        <end position="303"/>
    </location>
</feature>
<keyword evidence="3" id="KW-1185">Reference proteome</keyword>
<protein>
    <submittedName>
        <fullName evidence="2">Uncharacterized protein</fullName>
    </submittedName>
</protein>
<organism evidence="2 3">
    <name type="scientific">Coccomyxa viridis</name>
    <dbReference type="NCBI Taxonomy" id="1274662"/>
    <lineage>
        <taxon>Eukaryota</taxon>
        <taxon>Viridiplantae</taxon>
        <taxon>Chlorophyta</taxon>
        <taxon>core chlorophytes</taxon>
        <taxon>Trebouxiophyceae</taxon>
        <taxon>Trebouxiophyceae incertae sedis</taxon>
        <taxon>Coccomyxaceae</taxon>
        <taxon>Coccomyxa</taxon>
    </lineage>
</organism>
<keyword evidence="1" id="KW-0175">Coiled coil</keyword>
<evidence type="ECO:0000313" key="2">
    <source>
        <dbReference type="EMBL" id="CAK0733219.1"/>
    </source>
</evidence>
<name>A0AAV1HTM1_9CHLO</name>
<dbReference type="Proteomes" id="UP001314263">
    <property type="component" value="Unassembled WGS sequence"/>
</dbReference>
<gene>
    <name evidence="2" type="ORF">CVIRNUC_000243</name>
</gene>
<evidence type="ECO:0000313" key="3">
    <source>
        <dbReference type="Proteomes" id="UP001314263"/>
    </source>
</evidence>
<reference evidence="2 3" key="1">
    <citation type="submission" date="2023-10" db="EMBL/GenBank/DDBJ databases">
        <authorList>
            <person name="Maclean D."/>
            <person name="Macfadyen A."/>
        </authorList>
    </citation>
    <scope>NUCLEOTIDE SEQUENCE [LARGE SCALE GENOMIC DNA]</scope>
</reference>
<accession>A0AAV1HTM1</accession>
<evidence type="ECO:0000256" key="1">
    <source>
        <dbReference type="SAM" id="Coils"/>
    </source>
</evidence>
<dbReference type="EMBL" id="CAUYUE010000001">
    <property type="protein sequence ID" value="CAK0733219.1"/>
    <property type="molecule type" value="Genomic_DNA"/>
</dbReference>
<proteinExistence type="predicted"/>
<sequence length="565" mass="60672">MARLADPERHLPSWGCQSSLLGASPAAQQPACQPWLISPRSADEVLLCLARKHINIRDTQLSKPHCSERGHTYNPASPRCCFTVNGPSVRAGDTSFKLPSGSNDGTDHYLEGLQAPHDFLPEASQAFPVVSRADQGVRQCHDFLLSNMETALSSNIPAPGTLATSGPQPAFNTQDLGMPAMSEGSISEPRAVAVTALQRAAKRRRLVCGSSSDGSSIWEPETPATCLKRAKAARQAKLASPAVQSSEAAPLFSHRTVQRQNLRRKKGKSAAAHARVPALRARLDELQAELAQLLDRHQALTEVLPWARQLEEVHFVASIGTTQAGVQCKRSKGFTLQQRYQRDPIQVCKRIFRQLGSRNHMFYAAVETRLPDLGGLTPADVDVSRLSNSQGLPPPVSDVLASLRLSKLQEKQLAVQGRENAAAVALQRQRCASIVSALQALLTAPLESTHLSWWSSLLAHVLCGQLAGLKRHGAAAEACTLSTCGRVLNAGQALKLAQPTGKYQDAVMALCAEAAGQRPGRHRPQSLAGVAAYEAFTMADIACPLNAGDTPKAMVASELCRSRQG</sequence>
<comment type="caution">
    <text evidence="2">The sequence shown here is derived from an EMBL/GenBank/DDBJ whole genome shotgun (WGS) entry which is preliminary data.</text>
</comment>
<dbReference type="AlphaFoldDB" id="A0AAV1HTM1"/>